<dbReference type="Proteomes" id="UP000276133">
    <property type="component" value="Unassembled WGS sequence"/>
</dbReference>
<name>A0A3M7RK43_BRAPC</name>
<sequence>MQVLKNKNRRIWFMSKLNKESFLKPYIISMKVILILMLKKNFMLKQQKLTSKKSLFDSLMLPANQIKD</sequence>
<proteinExistence type="predicted"/>
<evidence type="ECO:0000313" key="3">
    <source>
        <dbReference type="Proteomes" id="UP000276133"/>
    </source>
</evidence>
<evidence type="ECO:0000256" key="1">
    <source>
        <dbReference type="SAM" id="Phobius"/>
    </source>
</evidence>
<comment type="caution">
    <text evidence="2">The sequence shown here is derived from an EMBL/GenBank/DDBJ whole genome shotgun (WGS) entry which is preliminary data.</text>
</comment>
<keyword evidence="1" id="KW-0812">Transmembrane</keyword>
<dbReference type="EMBL" id="REGN01003197">
    <property type="protein sequence ID" value="RNA23911.1"/>
    <property type="molecule type" value="Genomic_DNA"/>
</dbReference>
<reference evidence="2 3" key="1">
    <citation type="journal article" date="2018" name="Sci. Rep.">
        <title>Genomic signatures of local adaptation to the degree of environmental predictability in rotifers.</title>
        <authorList>
            <person name="Franch-Gras L."/>
            <person name="Hahn C."/>
            <person name="Garcia-Roger E.M."/>
            <person name="Carmona M.J."/>
            <person name="Serra M."/>
            <person name="Gomez A."/>
        </authorList>
    </citation>
    <scope>NUCLEOTIDE SEQUENCE [LARGE SCALE GENOMIC DNA]</scope>
    <source>
        <strain evidence="2">HYR1</strain>
    </source>
</reference>
<accession>A0A3M7RK43</accession>
<gene>
    <name evidence="2" type="ORF">BpHYR1_031231</name>
</gene>
<keyword evidence="1" id="KW-0472">Membrane</keyword>
<evidence type="ECO:0000313" key="2">
    <source>
        <dbReference type="EMBL" id="RNA23911.1"/>
    </source>
</evidence>
<dbReference type="AlphaFoldDB" id="A0A3M7RK43"/>
<feature type="transmembrane region" description="Helical" evidence="1">
    <location>
        <begin position="21"/>
        <end position="38"/>
    </location>
</feature>
<keyword evidence="3" id="KW-1185">Reference proteome</keyword>
<protein>
    <submittedName>
        <fullName evidence="2">Uncharacterized protein</fullName>
    </submittedName>
</protein>
<keyword evidence="1" id="KW-1133">Transmembrane helix</keyword>
<organism evidence="2 3">
    <name type="scientific">Brachionus plicatilis</name>
    <name type="common">Marine rotifer</name>
    <name type="synonym">Brachionus muelleri</name>
    <dbReference type="NCBI Taxonomy" id="10195"/>
    <lineage>
        <taxon>Eukaryota</taxon>
        <taxon>Metazoa</taxon>
        <taxon>Spiralia</taxon>
        <taxon>Gnathifera</taxon>
        <taxon>Rotifera</taxon>
        <taxon>Eurotatoria</taxon>
        <taxon>Monogononta</taxon>
        <taxon>Pseudotrocha</taxon>
        <taxon>Ploima</taxon>
        <taxon>Brachionidae</taxon>
        <taxon>Brachionus</taxon>
    </lineage>
</organism>